<feature type="non-terminal residue" evidence="2">
    <location>
        <position position="24"/>
    </location>
</feature>
<name>A0A0F9JQ95_9ZZZZ</name>
<feature type="region of interest" description="Disordered" evidence="1">
    <location>
        <begin position="1"/>
        <end position="24"/>
    </location>
</feature>
<gene>
    <name evidence="2" type="ORF">LCGC14_1499710</name>
</gene>
<evidence type="ECO:0000256" key="1">
    <source>
        <dbReference type="SAM" id="MobiDB-lite"/>
    </source>
</evidence>
<accession>A0A0F9JQ95</accession>
<dbReference type="EMBL" id="LAZR01010869">
    <property type="protein sequence ID" value="KKM64596.1"/>
    <property type="molecule type" value="Genomic_DNA"/>
</dbReference>
<proteinExistence type="predicted"/>
<sequence length="24" mass="2495">MGQKTNCEGGMTSMFDTGKSALLS</sequence>
<protein>
    <submittedName>
        <fullName evidence="2">Uncharacterized protein</fullName>
    </submittedName>
</protein>
<reference evidence="2" key="1">
    <citation type="journal article" date="2015" name="Nature">
        <title>Complex archaea that bridge the gap between prokaryotes and eukaryotes.</title>
        <authorList>
            <person name="Spang A."/>
            <person name="Saw J.H."/>
            <person name="Jorgensen S.L."/>
            <person name="Zaremba-Niedzwiedzka K."/>
            <person name="Martijn J."/>
            <person name="Lind A.E."/>
            <person name="van Eijk R."/>
            <person name="Schleper C."/>
            <person name="Guy L."/>
            <person name="Ettema T.J."/>
        </authorList>
    </citation>
    <scope>NUCLEOTIDE SEQUENCE</scope>
</reference>
<comment type="caution">
    <text evidence="2">The sequence shown here is derived from an EMBL/GenBank/DDBJ whole genome shotgun (WGS) entry which is preliminary data.</text>
</comment>
<evidence type="ECO:0000313" key="2">
    <source>
        <dbReference type="EMBL" id="KKM64596.1"/>
    </source>
</evidence>
<dbReference type="AlphaFoldDB" id="A0A0F9JQ95"/>
<organism evidence="2">
    <name type="scientific">marine sediment metagenome</name>
    <dbReference type="NCBI Taxonomy" id="412755"/>
    <lineage>
        <taxon>unclassified sequences</taxon>
        <taxon>metagenomes</taxon>
        <taxon>ecological metagenomes</taxon>
    </lineage>
</organism>